<dbReference type="Gene3D" id="1.20.1250.20">
    <property type="entry name" value="MFS general substrate transporter like domains"/>
    <property type="match status" value="1"/>
</dbReference>
<feature type="transmembrane region" description="Helical" evidence="9">
    <location>
        <begin position="229"/>
        <end position="247"/>
    </location>
</feature>
<dbReference type="Proteomes" id="UP000181951">
    <property type="component" value="Unassembled WGS sequence"/>
</dbReference>
<feature type="transmembrane region" description="Helical" evidence="9">
    <location>
        <begin position="109"/>
        <end position="126"/>
    </location>
</feature>
<dbReference type="InterPro" id="IPR036259">
    <property type="entry name" value="MFS_trans_sf"/>
</dbReference>
<keyword evidence="5 9" id="KW-1133">Transmembrane helix</keyword>
<evidence type="ECO:0000256" key="9">
    <source>
        <dbReference type="SAM" id="Phobius"/>
    </source>
</evidence>
<dbReference type="PANTHER" id="PTHR42718:SF46">
    <property type="entry name" value="BLR6921 PROTEIN"/>
    <property type="match status" value="1"/>
</dbReference>
<sequence>MTDRTVRPGAEPPVPSTDAPHSPHAKHDAYDDTGAPSRKGLALTLIALAQMMVVLDVSVVNVALPSIQGALGFSASNLEWVVNAYALAFGGLLLLGGRIADKYGQRRTFMAGAALLTVASLLGGLAQDQGWLLAARAAQGVSGALIAPAALALLTSTFAEGAERNKAMGVYGAVSGVGGALGNVLGGVFTDELSWRWVLFINVPIGAFVLLTATRAFRESRAAAGRLDLPGALSVTAGMSLIVYGLINAASHSWGSSATIVPLAVGGALLVAFLAIEARSSSPLMPLPIFRDGNRSSAFAIMFAIGSSLIVLFYFLTLFIQIVLGFSPLRTGFAFLTFAVGTAVCATLSSSLVGRVGPGPLLTVGTLVSAGGMFWLSGIDADSGYLGALFGPLLIVGSGIGLCFVPLTLTAVAGVEGEQAGISSALLNASQQVGGALGLAVLGTVAATATRHRMAHLLHSGGTTGGGTAGQRMRHAVSDSLAHGYSVGFLIAGFILVGAAVIAATAIRVSAEDAARADAGVPL</sequence>
<dbReference type="AlphaFoldDB" id="A0A1H8EFK1"/>
<name>A0A1H8EFK1_9ACTN</name>
<proteinExistence type="predicted"/>
<feature type="transmembrane region" description="Helical" evidence="9">
    <location>
        <begin position="40"/>
        <end position="60"/>
    </location>
</feature>
<feature type="transmembrane region" description="Helical" evidence="9">
    <location>
        <begin position="253"/>
        <end position="276"/>
    </location>
</feature>
<keyword evidence="7" id="KW-0046">Antibiotic resistance</keyword>
<dbReference type="OrthoDB" id="4080117at2"/>
<feature type="transmembrane region" description="Helical" evidence="9">
    <location>
        <begin position="361"/>
        <end position="379"/>
    </location>
</feature>
<feature type="transmembrane region" description="Helical" evidence="9">
    <location>
        <begin position="195"/>
        <end position="217"/>
    </location>
</feature>
<dbReference type="CDD" id="cd17321">
    <property type="entry name" value="MFS_MMR_MDR_like"/>
    <property type="match status" value="1"/>
</dbReference>
<dbReference type="PANTHER" id="PTHR42718">
    <property type="entry name" value="MAJOR FACILITATOR SUPERFAMILY MULTIDRUG TRANSPORTER MFSC"/>
    <property type="match status" value="1"/>
</dbReference>
<feature type="transmembrane region" description="Helical" evidence="9">
    <location>
        <begin position="170"/>
        <end position="189"/>
    </location>
</feature>
<feature type="transmembrane region" description="Helical" evidence="9">
    <location>
        <begin position="80"/>
        <end position="97"/>
    </location>
</feature>
<keyword evidence="12" id="KW-1185">Reference proteome</keyword>
<feature type="transmembrane region" description="Helical" evidence="9">
    <location>
        <begin position="297"/>
        <end position="326"/>
    </location>
</feature>
<keyword evidence="3" id="KW-1003">Cell membrane</keyword>
<dbReference type="InterPro" id="IPR011701">
    <property type="entry name" value="MFS"/>
</dbReference>
<dbReference type="GO" id="GO:0046677">
    <property type="term" value="P:response to antibiotic"/>
    <property type="evidence" value="ECO:0007669"/>
    <property type="project" value="UniProtKB-KW"/>
</dbReference>
<evidence type="ECO:0000256" key="1">
    <source>
        <dbReference type="ARBA" id="ARBA00004651"/>
    </source>
</evidence>
<feature type="transmembrane region" description="Helical" evidence="9">
    <location>
        <begin position="487"/>
        <end position="507"/>
    </location>
</feature>
<dbReference type="STRING" id="310780.SAMN05216267_1002175"/>
<evidence type="ECO:0000256" key="7">
    <source>
        <dbReference type="ARBA" id="ARBA00023251"/>
    </source>
</evidence>
<organism evidence="11 12">
    <name type="scientific">Actinacidiphila rubida</name>
    <dbReference type="NCBI Taxonomy" id="310780"/>
    <lineage>
        <taxon>Bacteria</taxon>
        <taxon>Bacillati</taxon>
        <taxon>Actinomycetota</taxon>
        <taxon>Actinomycetes</taxon>
        <taxon>Kitasatosporales</taxon>
        <taxon>Streptomycetaceae</taxon>
        <taxon>Actinacidiphila</taxon>
    </lineage>
</organism>
<evidence type="ECO:0000313" key="12">
    <source>
        <dbReference type="Proteomes" id="UP000181951"/>
    </source>
</evidence>
<dbReference type="GO" id="GO:0022857">
    <property type="term" value="F:transmembrane transporter activity"/>
    <property type="evidence" value="ECO:0007669"/>
    <property type="project" value="InterPro"/>
</dbReference>
<feature type="transmembrane region" description="Helical" evidence="9">
    <location>
        <begin position="433"/>
        <end position="450"/>
    </location>
</feature>
<feature type="domain" description="Major facilitator superfamily (MFS) profile" evidence="10">
    <location>
        <begin position="42"/>
        <end position="510"/>
    </location>
</feature>
<keyword evidence="4 9" id="KW-0812">Transmembrane</keyword>
<dbReference type="Gene3D" id="1.20.1720.10">
    <property type="entry name" value="Multidrug resistance protein D"/>
    <property type="match status" value="1"/>
</dbReference>
<dbReference type="PROSITE" id="PS50850">
    <property type="entry name" value="MFS"/>
    <property type="match status" value="1"/>
</dbReference>
<keyword evidence="6 9" id="KW-0472">Membrane</keyword>
<evidence type="ECO:0000256" key="3">
    <source>
        <dbReference type="ARBA" id="ARBA00022475"/>
    </source>
</evidence>
<dbReference type="InterPro" id="IPR020846">
    <property type="entry name" value="MFS_dom"/>
</dbReference>
<evidence type="ECO:0000259" key="10">
    <source>
        <dbReference type="PROSITE" id="PS50850"/>
    </source>
</evidence>
<feature type="transmembrane region" description="Helical" evidence="9">
    <location>
        <begin position="332"/>
        <end position="354"/>
    </location>
</feature>
<dbReference type="EMBL" id="FODD01000002">
    <property type="protein sequence ID" value="SEN18186.1"/>
    <property type="molecule type" value="Genomic_DNA"/>
</dbReference>
<dbReference type="NCBIfam" id="TIGR00711">
    <property type="entry name" value="efflux_EmrB"/>
    <property type="match status" value="1"/>
</dbReference>
<evidence type="ECO:0000313" key="11">
    <source>
        <dbReference type="EMBL" id="SEN18186.1"/>
    </source>
</evidence>
<dbReference type="InterPro" id="IPR004638">
    <property type="entry name" value="EmrB-like"/>
</dbReference>
<evidence type="ECO:0000256" key="2">
    <source>
        <dbReference type="ARBA" id="ARBA00022448"/>
    </source>
</evidence>
<accession>A0A1H8EFK1</accession>
<evidence type="ECO:0000256" key="8">
    <source>
        <dbReference type="SAM" id="MobiDB-lite"/>
    </source>
</evidence>
<evidence type="ECO:0000256" key="5">
    <source>
        <dbReference type="ARBA" id="ARBA00022989"/>
    </source>
</evidence>
<protein>
    <submittedName>
        <fullName evidence="11">Drug resistance transporter, EmrB/QacA subfamily</fullName>
    </submittedName>
</protein>
<feature type="transmembrane region" description="Helical" evidence="9">
    <location>
        <begin position="138"/>
        <end position="158"/>
    </location>
</feature>
<dbReference type="SUPFAM" id="SSF103473">
    <property type="entry name" value="MFS general substrate transporter"/>
    <property type="match status" value="1"/>
</dbReference>
<reference evidence="11 12" key="1">
    <citation type="submission" date="2016-10" db="EMBL/GenBank/DDBJ databases">
        <authorList>
            <person name="de Groot N.N."/>
        </authorList>
    </citation>
    <scope>NUCLEOTIDE SEQUENCE [LARGE SCALE GENOMIC DNA]</scope>
    <source>
        <strain evidence="11 12">CGMCC 4.2026</strain>
    </source>
</reference>
<feature type="transmembrane region" description="Helical" evidence="9">
    <location>
        <begin position="385"/>
        <end position="412"/>
    </location>
</feature>
<evidence type="ECO:0000256" key="4">
    <source>
        <dbReference type="ARBA" id="ARBA00022692"/>
    </source>
</evidence>
<feature type="region of interest" description="Disordered" evidence="8">
    <location>
        <begin position="1"/>
        <end position="33"/>
    </location>
</feature>
<gene>
    <name evidence="11" type="ORF">SAMN05216267_1002175</name>
</gene>
<dbReference type="Pfam" id="PF07690">
    <property type="entry name" value="MFS_1"/>
    <property type="match status" value="1"/>
</dbReference>
<comment type="subcellular location">
    <subcellularLocation>
        <location evidence="1">Cell membrane</location>
        <topology evidence="1">Multi-pass membrane protein</topology>
    </subcellularLocation>
</comment>
<evidence type="ECO:0000256" key="6">
    <source>
        <dbReference type="ARBA" id="ARBA00023136"/>
    </source>
</evidence>
<dbReference type="GO" id="GO:0005886">
    <property type="term" value="C:plasma membrane"/>
    <property type="evidence" value="ECO:0007669"/>
    <property type="project" value="UniProtKB-SubCell"/>
</dbReference>
<keyword evidence="2" id="KW-0813">Transport</keyword>
<dbReference type="RefSeq" id="WP_079138354.1">
    <property type="nucleotide sequence ID" value="NZ_FODD01000002.1"/>
</dbReference>